<dbReference type="PANTHER" id="PTHR23083:SF464">
    <property type="entry name" value="TETRATRICOPEPTIDE REPEAT DOMAIN 7, ISOFORM A"/>
    <property type="match status" value="1"/>
</dbReference>
<evidence type="ECO:0000256" key="1">
    <source>
        <dbReference type="ARBA" id="ARBA00002550"/>
    </source>
</evidence>
<proteinExistence type="inferred from homology"/>
<organism evidence="4 5">
    <name type="scientific">Paraconiothyrium brasiliense</name>
    <dbReference type="NCBI Taxonomy" id="300254"/>
    <lineage>
        <taxon>Eukaryota</taxon>
        <taxon>Fungi</taxon>
        <taxon>Dikarya</taxon>
        <taxon>Ascomycota</taxon>
        <taxon>Pezizomycotina</taxon>
        <taxon>Dothideomycetes</taxon>
        <taxon>Pleosporomycetidae</taxon>
        <taxon>Pleosporales</taxon>
        <taxon>Massarineae</taxon>
        <taxon>Didymosphaeriaceae</taxon>
        <taxon>Paraconiothyrium</taxon>
    </lineage>
</organism>
<feature type="region of interest" description="Disordered" evidence="3">
    <location>
        <begin position="1111"/>
        <end position="1147"/>
    </location>
</feature>
<dbReference type="SMART" id="SM00028">
    <property type="entry name" value="TPR"/>
    <property type="match status" value="4"/>
</dbReference>
<dbReference type="SUPFAM" id="SSF48452">
    <property type="entry name" value="TPR-like"/>
    <property type="match status" value="1"/>
</dbReference>
<name>A0ABR3RVF8_9PLEO</name>
<feature type="region of interest" description="Disordered" evidence="3">
    <location>
        <begin position="931"/>
        <end position="957"/>
    </location>
</feature>
<feature type="compositionally biased region" description="Polar residues" evidence="3">
    <location>
        <begin position="1125"/>
        <end position="1146"/>
    </location>
</feature>
<accession>A0ABR3RVF8</accession>
<protein>
    <recommendedName>
        <fullName evidence="6">Filamentation protein</fullName>
    </recommendedName>
</protein>
<comment type="caution">
    <text evidence="4">The sequence shown here is derived from an EMBL/GenBank/DDBJ whole genome shotgun (WGS) entry which is preliminary data.</text>
</comment>
<evidence type="ECO:0000256" key="2">
    <source>
        <dbReference type="ARBA" id="ARBA00038251"/>
    </source>
</evidence>
<keyword evidence="5" id="KW-1185">Reference proteome</keyword>
<evidence type="ECO:0008006" key="6">
    <source>
        <dbReference type="Google" id="ProtNLM"/>
    </source>
</evidence>
<dbReference type="PANTHER" id="PTHR23083">
    <property type="entry name" value="TETRATRICOPEPTIDE REPEAT PROTEIN, TPR"/>
    <property type="match status" value="1"/>
</dbReference>
<dbReference type="EMBL" id="JAKJXO020000003">
    <property type="protein sequence ID" value="KAL1608084.1"/>
    <property type="molecule type" value="Genomic_DNA"/>
</dbReference>
<dbReference type="Gene3D" id="1.25.40.10">
    <property type="entry name" value="Tetratricopeptide repeat domain"/>
    <property type="match status" value="2"/>
</dbReference>
<dbReference type="Proteomes" id="UP001521785">
    <property type="component" value="Unassembled WGS sequence"/>
</dbReference>
<evidence type="ECO:0000313" key="4">
    <source>
        <dbReference type="EMBL" id="KAL1608084.1"/>
    </source>
</evidence>
<feature type="compositionally biased region" description="Low complexity" evidence="3">
    <location>
        <begin position="1112"/>
        <end position="1124"/>
    </location>
</feature>
<dbReference type="InterPro" id="IPR011990">
    <property type="entry name" value="TPR-like_helical_dom_sf"/>
</dbReference>
<reference evidence="4 5" key="1">
    <citation type="submission" date="2024-02" db="EMBL/GenBank/DDBJ databases">
        <title>De novo assembly and annotation of 12 fungi associated with fruit tree decline syndrome in Ontario, Canada.</title>
        <authorList>
            <person name="Sulman M."/>
            <person name="Ellouze W."/>
            <person name="Ilyukhin E."/>
        </authorList>
    </citation>
    <scope>NUCLEOTIDE SEQUENCE [LARGE SCALE GENOMIC DNA]</scope>
    <source>
        <strain evidence="4 5">M42-189</strain>
    </source>
</reference>
<comment type="similarity">
    <text evidence="2">Belongs to the YPP1 family.</text>
</comment>
<comment type="function">
    <text evidence="1">Involved in endocytosis.</text>
</comment>
<sequence>MARASSPPSDRGASATFTAPRGTTCVEWLGYLQCCCHPFLVSSLEHEFANPPALPVAIGVFLPQWVYVASFDCDSRTPSGDVISAISLTLQQNHPESDKALRYISQLDDARCAGRWSDVPELCRKVEKHAPHRQCQQPARHSTLPVVNSALGLTKTARAEAQIARYSTQRPSTASSTASSGLSTIIPTLLTAIEEEGDHLQDALQATVCLAWLHYVLEEPGLAIARLPRDMAAVATNMQETSPTNWTRACIVKGAFLKGSSHEKTGSMDEAVTSFASILPWLSSKPTANETPQFKMWTEHLLVRLCHLSNQSSDAVSYTDLTDALQAFRFWAKYWETTAKSGGTEGASAARYRRQAWKAYYDTLSTILHHDVPYESESVPTEPATEKPPVLARTRLQQRAELKKVETIYESLLLKETHFPKASESNVEIEQWVDSAIDNWRVFCGPTWTDADLGAGGKEAVGRCMLDILYRAATKTYHSTQILRHLFAVHASLADFDLAFKAYDSYVEIVTRGKDRAEKSGERDAGIDDDSTVLRTSAEAIRVLCRFGSREESKKALEIGETIEKWLEQSEHTGLSASDAGSIRSIETIVEPRALAIAYSAIAISLAQWARFTFEADARASIQAKAVSYLRKSLVPKLEESNNLESLYALALVLAETRDIPGSIKAVKLALSSATKNKTSMSADGVMNAGHTTEFGRERKLIPFWHLLALLLTARSDFSAAEQACEAAFEQFGDPTILFGKDDTEGYRSEHLNEVNGKSERTVGIVDRMERFEKTAVLEIKMTQLALVEIVDGSTPAVDGCDELLALYARLFGDPAAEKIPPKPATIAPPKSSAGTIRGSIFRSKGSVKSPLKNHTARHSSVASSNASAAVFKEVQASCRKGVPTACAEDPNWMDSKNTKYPNCQMVLPIVRLLGAALSVESNDRALRPIAHNMPPAEEPPPSGHISQPPKQDTRLPAPFPNPGFIPPEPHFSKIQERRQKVSLLVSIWLFICGLYTRAGMYDDANDAVAEAQKLVETFEGEVAQESSTSKAFAARGWGGGKSVEELWGDVYAARGELLSVRGLKHDARDEFERAVQHFPDHPEAIVGLSNILLDIYCNIISLERASNLGGPAPSAPQSIPSSANSTDSPTAHLTAHTPSAENQLSPPELTRLAARDRAFGLLSTLTKRGAGWDYSEAWYALARAYEASGQLDKTKEVLWWCVELEDTHPTRSWHNVTLGGFVL</sequence>
<dbReference type="InterPro" id="IPR051722">
    <property type="entry name" value="Endocytosis_PI4K-reg_protein"/>
</dbReference>
<evidence type="ECO:0000313" key="5">
    <source>
        <dbReference type="Proteomes" id="UP001521785"/>
    </source>
</evidence>
<gene>
    <name evidence="4" type="ORF">SLS60_003023</name>
</gene>
<evidence type="ECO:0000256" key="3">
    <source>
        <dbReference type="SAM" id="MobiDB-lite"/>
    </source>
</evidence>
<dbReference type="InterPro" id="IPR019734">
    <property type="entry name" value="TPR_rpt"/>
</dbReference>